<dbReference type="AlphaFoldDB" id="A0A8D8X5T7"/>
<accession>A0A8D8X5T7</accession>
<name>A0A8D8X5T7_9HEMI</name>
<dbReference type="EMBL" id="HBUF01270322">
    <property type="protein sequence ID" value="CAG6685010.1"/>
    <property type="molecule type" value="Transcribed_RNA"/>
</dbReference>
<protein>
    <submittedName>
        <fullName evidence="1">Uncharacterized protein</fullName>
    </submittedName>
</protein>
<dbReference type="EMBL" id="HBUF01270325">
    <property type="protein sequence ID" value="CAG6685021.1"/>
    <property type="molecule type" value="Transcribed_RNA"/>
</dbReference>
<dbReference type="EMBL" id="HBUF01270323">
    <property type="protein sequence ID" value="CAG6685014.1"/>
    <property type="molecule type" value="Transcribed_RNA"/>
</dbReference>
<evidence type="ECO:0000313" key="1">
    <source>
        <dbReference type="EMBL" id="CAG6685003.1"/>
    </source>
</evidence>
<dbReference type="EMBL" id="HBUF01270320">
    <property type="protein sequence ID" value="CAG6685003.1"/>
    <property type="molecule type" value="Transcribed_RNA"/>
</dbReference>
<sequence>MNEQLLLFYSSIDLFVSLATSDCIFILKEYPQILPQDQFFKTGLKDQEFNFYKQLCRIFTQHIIFKRSPKYFLSSTLKRRNYSKGIPLDINVLFCKAPSSMCEKNNFNLCR</sequence>
<reference evidence="1" key="1">
    <citation type="submission" date="2021-05" db="EMBL/GenBank/DDBJ databases">
        <authorList>
            <person name="Alioto T."/>
            <person name="Alioto T."/>
            <person name="Gomez Garrido J."/>
        </authorList>
    </citation>
    <scope>NUCLEOTIDE SEQUENCE</scope>
</reference>
<proteinExistence type="predicted"/>
<organism evidence="1">
    <name type="scientific">Cacopsylla melanoneura</name>
    <dbReference type="NCBI Taxonomy" id="428564"/>
    <lineage>
        <taxon>Eukaryota</taxon>
        <taxon>Metazoa</taxon>
        <taxon>Ecdysozoa</taxon>
        <taxon>Arthropoda</taxon>
        <taxon>Hexapoda</taxon>
        <taxon>Insecta</taxon>
        <taxon>Pterygota</taxon>
        <taxon>Neoptera</taxon>
        <taxon>Paraneoptera</taxon>
        <taxon>Hemiptera</taxon>
        <taxon>Sternorrhyncha</taxon>
        <taxon>Psylloidea</taxon>
        <taxon>Psyllidae</taxon>
        <taxon>Psyllinae</taxon>
        <taxon>Cacopsylla</taxon>
    </lineage>
</organism>